<evidence type="ECO:0000313" key="1">
    <source>
        <dbReference type="EMBL" id="RXS75132.1"/>
    </source>
</evidence>
<dbReference type="Proteomes" id="UP000290106">
    <property type="component" value="Unassembled WGS sequence"/>
</dbReference>
<dbReference type="PANTHER" id="PTHR10151">
    <property type="entry name" value="ECTONUCLEOTIDE PYROPHOSPHATASE/PHOSPHODIESTERASE"/>
    <property type="match status" value="1"/>
</dbReference>
<accession>A0A4Q1RHN1</accession>
<name>A0A4Q1RHN1_9FIRM</name>
<comment type="caution">
    <text evidence="1">The sequence shown here is derived from an EMBL/GenBank/DDBJ whole genome shotgun (WGS) entry which is preliminary data.</text>
</comment>
<gene>
    <name evidence="1" type="ORF">ETP43_07810</name>
</gene>
<proteinExistence type="predicted"/>
<dbReference type="Gene3D" id="3.40.720.10">
    <property type="entry name" value="Alkaline Phosphatase, subunit A"/>
    <property type="match status" value="1"/>
</dbReference>
<dbReference type="GO" id="GO:0016787">
    <property type="term" value="F:hydrolase activity"/>
    <property type="evidence" value="ECO:0007669"/>
    <property type="project" value="UniProtKB-ARBA"/>
</dbReference>
<organism evidence="1 2">
    <name type="scientific">Blautia faecicola</name>
    <dbReference type="NCBI Taxonomy" id="2509240"/>
    <lineage>
        <taxon>Bacteria</taxon>
        <taxon>Bacillati</taxon>
        <taxon>Bacillota</taxon>
        <taxon>Clostridia</taxon>
        <taxon>Lachnospirales</taxon>
        <taxon>Lachnospiraceae</taxon>
        <taxon>Blautia</taxon>
    </lineage>
</organism>
<dbReference type="InterPro" id="IPR017850">
    <property type="entry name" value="Alkaline_phosphatase_core_sf"/>
</dbReference>
<evidence type="ECO:0000313" key="2">
    <source>
        <dbReference type="Proteomes" id="UP000290106"/>
    </source>
</evidence>
<dbReference type="OrthoDB" id="9779418at2"/>
<dbReference type="EMBL" id="SDKC01000001">
    <property type="protein sequence ID" value="RXS75132.1"/>
    <property type="molecule type" value="Genomic_DNA"/>
</dbReference>
<dbReference type="InterPro" id="IPR002591">
    <property type="entry name" value="Phosphodiest/P_Trfase"/>
</dbReference>
<protein>
    <recommendedName>
        <fullName evidence="3">Alkaline phosphatase family protein</fullName>
    </recommendedName>
</protein>
<dbReference type="Pfam" id="PF01663">
    <property type="entry name" value="Phosphodiest"/>
    <property type="match status" value="1"/>
</dbReference>
<keyword evidence="2" id="KW-1185">Reference proteome</keyword>
<dbReference type="RefSeq" id="WP_129257652.1">
    <property type="nucleotide sequence ID" value="NZ_SDKC01000001.1"/>
</dbReference>
<dbReference type="SUPFAM" id="SSF53649">
    <property type="entry name" value="Alkaline phosphatase-like"/>
    <property type="match status" value="1"/>
</dbReference>
<sequence>MDKKVILISIDGLRPDAVETCGHSFVNTLKENGCYSLDASSVVPPVTLPAHTSIFYSVPPIRHGIITNDYMPPVRPIRGLAEQLERADKTCAAFYGWEPMRHVWTSGNMKYSFFVNEYEEDNSDLLLTQEALSLIARKEPDFVYLYLVETDDKGGHDHGWMTPEYMHQVNNAFSCVQQVYEAVHDRYTIVITADHGGHDRGHGENIPEDMTIPMFFVGKEFPKGVQLHGLTLLDLAPTIADLMEISKSREWEGTSVLEKLA</sequence>
<evidence type="ECO:0008006" key="3">
    <source>
        <dbReference type="Google" id="ProtNLM"/>
    </source>
</evidence>
<dbReference type="PANTHER" id="PTHR10151:SF120">
    <property type="entry name" value="BIS(5'-ADENOSYL)-TRIPHOSPHATASE"/>
    <property type="match status" value="1"/>
</dbReference>
<dbReference type="AlphaFoldDB" id="A0A4Q1RHN1"/>
<reference evidence="1 2" key="1">
    <citation type="submission" date="2019-01" db="EMBL/GenBank/DDBJ databases">
        <title>Blautia sp. nov. KGMB01111 isolated human feces.</title>
        <authorList>
            <person name="Park J.-E."/>
            <person name="Kim J.-S."/>
            <person name="Park S.-H."/>
        </authorList>
    </citation>
    <scope>NUCLEOTIDE SEQUENCE [LARGE SCALE GENOMIC DNA]</scope>
    <source>
        <strain evidence="1 2">KGMB01111</strain>
    </source>
</reference>